<dbReference type="Proteomes" id="UP001589755">
    <property type="component" value="Unassembled WGS sequence"/>
</dbReference>
<proteinExistence type="inferred from homology"/>
<gene>
    <name evidence="3" type="ORF">ACFFJ2_17225</name>
</gene>
<dbReference type="EMBL" id="JBHLXD010000040">
    <property type="protein sequence ID" value="MFC0210142.1"/>
    <property type="molecule type" value="Genomic_DNA"/>
</dbReference>
<sequence>MPTPMQKSSEATAEQLDLARKQGDAYQESLQYMIDKVVANGGMQEAGEYLIAFAQESAEGLYHLEGEGQLVWKEPESENCHIEIAVCDKADRRFIPGLRVELTIIPERGDPIGPMQVPFLWHPGLYHYGRNITLPGTGNYTLRVRVDPPKFGRHDKTNGARYSQAVVTEFKEVQLKAGS</sequence>
<dbReference type="Pfam" id="PF10634">
    <property type="entry name" value="Iron_transport"/>
    <property type="match status" value="1"/>
</dbReference>
<evidence type="ECO:0000313" key="4">
    <source>
        <dbReference type="Proteomes" id="UP001589755"/>
    </source>
</evidence>
<evidence type="ECO:0000313" key="3">
    <source>
        <dbReference type="EMBL" id="MFC0210142.1"/>
    </source>
</evidence>
<accession>A0ABV6DBX5</accession>
<dbReference type="InterPro" id="IPR038482">
    <property type="entry name" value="Tp34-type_sf"/>
</dbReference>
<organism evidence="3 4">
    <name type="scientific">Chelativorans intermedius</name>
    <dbReference type="NCBI Taxonomy" id="515947"/>
    <lineage>
        <taxon>Bacteria</taxon>
        <taxon>Pseudomonadati</taxon>
        <taxon>Pseudomonadota</taxon>
        <taxon>Alphaproteobacteria</taxon>
        <taxon>Hyphomicrobiales</taxon>
        <taxon>Phyllobacteriaceae</taxon>
        <taxon>Chelativorans</taxon>
    </lineage>
</organism>
<evidence type="ECO:0000256" key="2">
    <source>
        <dbReference type="ARBA" id="ARBA00022729"/>
    </source>
</evidence>
<comment type="similarity">
    <text evidence="1">Belongs to the UPF0423 family.</text>
</comment>
<keyword evidence="4" id="KW-1185">Reference proteome</keyword>
<evidence type="ECO:0000256" key="1">
    <source>
        <dbReference type="ARBA" id="ARBA00010013"/>
    </source>
</evidence>
<protein>
    <submittedName>
        <fullName evidence="3">Iron transporter</fullName>
    </submittedName>
</protein>
<dbReference type="Gene3D" id="2.60.40.2480">
    <property type="entry name" value="Periplasmic metal-binding protein Tp34-type"/>
    <property type="match status" value="1"/>
</dbReference>
<dbReference type="RefSeq" id="WP_261522571.1">
    <property type="nucleotide sequence ID" value="NZ_JAODNW010000031.1"/>
</dbReference>
<name>A0ABV6DBX5_9HYPH</name>
<reference evidence="3 4" key="1">
    <citation type="submission" date="2024-09" db="EMBL/GenBank/DDBJ databases">
        <authorList>
            <person name="Sun Q."/>
            <person name="Mori K."/>
        </authorList>
    </citation>
    <scope>NUCLEOTIDE SEQUENCE [LARGE SCALE GENOMIC DNA]</scope>
    <source>
        <strain evidence="3 4">CCM 8543</strain>
    </source>
</reference>
<keyword evidence="2" id="KW-0732">Signal</keyword>
<comment type="caution">
    <text evidence="3">The sequence shown here is derived from an EMBL/GenBank/DDBJ whole genome shotgun (WGS) entry which is preliminary data.</text>
</comment>
<dbReference type="InterPro" id="IPR018470">
    <property type="entry name" value="Metal-bd_Tp34-typ"/>
</dbReference>